<gene>
    <name evidence="3" type="ORF">ABUH87_17130</name>
</gene>
<evidence type="ECO:0000256" key="1">
    <source>
        <dbReference type="SAM" id="Phobius"/>
    </source>
</evidence>
<keyword evidence="3" id="KW-0418">Kinase</keyword>
<dbReference type="GO" id="GO:0016301">
    <property type="term" value="F:kinase activity"/>
    <property type="evidence" value="ECO:0007669"/>
    <property type="project" value="UniProtKB-KW"/>
</dbReference>
<organism evidence="3 4">
    <name type="scientific">Novosphingobium rhizovicinum</name>
    <dbReference type="NCBI Taxonomy" id="3228928"/>
    <lineage>
        <taxon>Bacteria</taxon>
        <taxon>Pseudomonadati</taxon>
        <taxon>Pseudomonadota</taxon>
        <taxon>Alphaproteobacteria</taxon>
        <taxon>Sphingomonadales</taxon>
        <taxon>Sphingomonadaceae</taxon>
        <taxon>Novosphingobium</taxon>
    </lineage>
</organism>
<protein>
    <submittedName>
        <fullName evidence="3">HPr kinase/phosphorylase</fullName>
    </submittedName>
</protein>
<keyword evidence="1" id="KW-0472">Membrane</keyword>
<comment type="caution">
    <text evidence="3">The sequence shown here is derived from an EMBL/GenBank/DDBJ whole genome shotgun (WGS) entry which is preliminary data.</text>
</comment>
<dbReference type="CDD" id="cd01918">
    <property type="entry name" value="HprK_C"/>
    <property type="match status" value="1"/>
</dbReference>
<keyword evidence="4" id="KW-1185">Reference proteome</keyword>
<accession>A0ABV3RFG4</accession>
<reference evidence="3 4" key="1">
    <citation type="submission" date="2024-06" db="EMBL/GenBank/DDBJ databases">
        <title>Novosphingobium rhizovicinus M1R2S20.</title>
        <authorList>
            <person name="Sun J.-Q."/>
        </authorList>
    </citation>
    <scope>NUCLEOTIDE SEQUENCE [LARGE SCALE GENOMIC DNA]</scope>
    <source>
        <strain evidence="3 4">M1R2S20</strain>
    </source>
</reference>
<dbReference type="InterPro" id="IPR011104">
    <property type="entry name" value="Hpr_kin/Pase_C"/>
</dbReference>
<feature type="transmembrane region" description="Helical" evidence="1">
    <location>
        <begin position="72"/>
        <end position="91"/>
    </location>
</feature>
<dbReference type="Proteomes" id="UP001556118">
    <property type="component" value="Unassembled WGS sequence"/>
</dbReference>
<proteinExistence type="predicted"/>
<dbReference type="Gene3D" id="3.40.50.300">
    <property type="entry name" value="P-loop containing nucleotide triphosphate hydrolases"/>
    <property type="match status" value="1"/>
</dbReference>
<evidence type="ECO:0000313" key="3">
    <source>
        <dbReference type="EMBL" id="MEW9856848.1"/>
    </source>
</evidence>
<keyword evidence="1" id="KW-0812">Transmembrane</keyword>
<evidence type="ECO:0000313" key="4">
    <source>
        <dbReference type="Proteomes" id="UP001556118"/>
    </source>
</evidence>
<feature type="domain" description="HPr kinase/phosphorylase C-terminal" evidence="2">
    <location>
        <begin position="6"/>
        <end position="77"/>
    </location>
</feature>
<dbReference type="EMBL" id="JBFNXR010000054">
    <property type="protein sequence ID" value="MEW9856848.1"/>
    <property type="molecule type" value="Genomic_DNA"/>
</dbReference>
<dbReference type="SUPFAM" id="SSF53795">
    <property type="entry name" value="PEP carboxykinase-like"/>
    <property type="match status" value="1"/>
</dbReference>
<name>A0ABV3RFG4_9SPHN</name>
<evidence type="ECO:0000259" key="2">
    <source>
        <dbReference type="Pfam" id="PF07475"/>
    </source>
</evidence>
<dbReference type="RefSeq" id="WP_367775324.1">
    <property type="nucleotide sequence ID" value="NZ_JBFNXR010000054.1"/>
</dbReference>
<dbReference type="Pfam" id="PF07475">
    <property type="entry name" value="Hpr_kinase_C"/>
    <property type="match status" value="1"/>
</dbReference>
<dbReference type="InterPro" id="IPR027417">
    <property type="entry name" value="P-loop_NTPase"/>
</dbReference>
<sequence length="139" mass="14487">MTPHIATCVAVGKHGVLIEGPPASGKSALALALIDRGAQLIGDDGVMLEVRGAQLVAHPHPQTRGLLEIRNLGLISFPVCLAAPIALVIVLDPSAPRFIDAPQEVERLGVALPCISIWPDPAAPALKVEQALRVYGLCS</sequence>
<keyword evidence="3" id="KW-0808">Transferase</keyword>
<keyword evidence="1" id="KW-1133">Transmembrane helix</keyword>